<sequence>MKAGRGQETGKDYVPWTTVRDFSGNNSQSGRVPGWKTGRIHNFLSQFERHYFYMLEWSDNITDIREKYPLPIENTSDLSQRLGIKHPEDQKTKELIVMTTDFVINVNQNGNNEMVARTVIPANQLSSKRKIDKFELERMYWAERNVDWGIVTEHEIPKEMAQNIEWIYACRDIDGSPFHSSPTILAQLEPTLYSEVTNSYGFSLAEAALNVDKRTGMENGASLWAIQHFIATKQWIVDMTKRIHPSKPLFVERAAQNGIQHHKENVVS</sequence>
<dbReference type="Proteomes" id="UP000644756">
    <property type="component" value="Unassembled WGS sequence"/>
</dbReference>
<feature type="domain" description="TnsA endonuclease N-terminal" evidence="2">
    <location>
        <begin position="58"/>
        <end position="153"/>
    </location>
</feature>
<dbReference type="Pfam" id="PF08722">
    <property type="entry name" value="Tn7_TnsA-like_N"/>
    <property type="match status" value="1"/>
</dbReference>
<dbReference type="InterPro" id="IPR011856">
    <property type="entry name" value="tRNA_endonuc-like_dom_sf"/>
</dbReference>
<dbReference type="InterPro" id="IPR014832">
    <property type="entry name" value="TnsA_C"/>
</dbReference>
<comment type="caution">
    <text evidence="3">The sequence shown here is derived from an EMBL/GenBank/DDBJ whole genome shotgun (WGS) entry which is preliminary data.</text>
</comment>
<feature type="domain" description="TnsA endonuclease C-terminal" evidence="1">
    <location>
        <begin position="155"/>
        <end position="239"/>
    </location>
</feature>
<evidence type="ECO:0000313" key="3">
    <source>
        <dbReference type="EMBL" id="GGG07665.1"/>
    </source>
</evidence>
<reference evidence="3" key="1">
    <citation type="journal article" date="2014" name="Int. J. Syst. Evol. Microbiol.">
        <title>Complete genome sequence of Corynebacterium casei LMG S-19264T (=DSM 44701T), isolated from a smear-ripened cheese.</title>
        <authorList>
            <consortium name="US DOE Joint Genome Institute (JGI-PGF)"/>
            <person name="Walter F."/>
            <person name="Albersmeier A."/>
            <person name="Kalinowski J."/>
            <person name="Ruckert C."/>
        </authorList>
    </citation>
    <scope>NUCLEOTIDE SEQUENCE</scope>
    <source>
        <strain evidence="3">CGMCC 1.12987</strain>
    </source>
</reference>
<evidence type="ECO:0008006" key="5">
    <source>
        <dbReference type="Google" id="ProtNLM"/>
    </source>
</evidence>
<protein>
    <recommendedName>
        <fullName evidence="5">Transposase</fullName>
    </recommendedName>
</protein>
<evidence type="ECO:0000313" key="4">
    <source>
        <dbReference type="Proteomes" id="UP000644756"/>
    </source>
</evidence>
<evidence type="ECO:0000259" key="1">
    <source>
        <dbReference type="Pfam" id="PF08721"/>
    </source>
</evidence>
<accession>A0A917D2E7</accession>
<dbReference type="AlphaFoldDB" id="A0A917D2E7"/>
<keyword evidence="4" id="KW-1185">Reference proteome</keyword>
<reference evidence="3" key="2">
    <citation type="submission" date="2020-09" db="EMBL/GenBank/DDBJ databases">
        <authorList>
            <person name="Sun Q."/>
            <person name="Zhou Y."/>
        </authorList>
    </citation>
    <scope>NUCLEOTIDE SEQUENCE</scope>
    <source>
        <strain evidence="3">CGMCC 1.12987</strain>
    </source>
</reference>
<dbReference type="SUPFAM" id="SSF52980">
    <property type="entry name" value="Restriction endonuclease-like"/>
    <property type="match status" value="1"/>
</dbReference>
<name>A0A917D2E7_9BACL</name>
<dbReference type="InterPro" id="IPR011335">
    <property type="entry name" value="Restrct_endonuc-II-like"/>
</dbReference>
<dbReference type="RefSeq" id="WP_188531470.1">
    <property type="nucleotide sequence ID" value="NZ_BMGR01000008.1"/>
</dbReference>
<dbReference type="InterPro" id="IPR014833">
    <property type="entry name" value="TnsA_N"/>
</dbReference>
<dbReference type="GO" id="GO:0003676">
    <property type="term" value="F:nucleic acid binding"/>
    <property type="evidence" value="ECO:0007669"/>
    <property type="project" value="InterPro"/>
</dbReference>
<proteinExistence type="predicted"/>
<organism evidence="3 4">
    <name type="scientific">Paenibacillus abyssi</name>
    <dbReference type="NCBI Taxonomy" id="1340531"/>
    <lineage>
        <taxon>Bacteria</taxon>
        <taxon>Bacillati</taxon>
        <taxon>Bacillota</taxon>
        <taxon>Bacilli</taxon>
        <taxon>Bacillales</taxon>
        <taxon>Paenibacillaceae</taxon>
        <taxon>Paenibacillus</taxon>
    </lineage>
</organism>
<gene>
    <name evidence="3" type="ORF">GCM10010916_25690</name>
</gene>
<dbReference type="Gene3D" id="1.10.10.10">
    <property type="entry name" value="Winged helix-like DNA-binding domain superfamily/Winged helix DNA-binding domain"/>
    <property type="match status" value="1"/>
</dbReference>
<dbReference type="Gene3D" id="3.40.1350.10">
    <property type="match status" value="1"/>
</dbReference>
<dbReference type="CDD" id="cd22362">
    <property type="entry name" value="TnsA_endonuclease-like"/>
    <property type="match status" value="1"/>
</dbReference>
<dbReference type="InterPro" id="IPR036388">
    <property type="entry name" value="WH-like_DNA-bd_sf"/>
</dbReference>
<dbReference type="Pfam" id="PF08721">
    <property type="entry name" value="Tn7_Tnp_TnsA_C"/>
    <property type="match status" value="1"/>
</dbReference>
<dbReference type="EMBL" id="BMGR01000008">
    <property type="protein sequence ID" value="GGG07665.1"/>
    <property type="molecule type" value="Genomic_DNA"/>
</dbReference>
<evidence type="ECO:0000259" key="2">
    <source>
        <dbReference type="Pfam" id="PF08722"/>
    </source>
</evidence>